<proteinExistence type="predicted"/>
<reference evidence="2 3" key="1">
    <citation type="submission" date="2009-09" db="EMBL/GenBank/DDBJ databases">
        <authorList>
            <person name="Weinstock G."/>
            <person name="Sodergren E."/>
            <person name="Clifton S."/>
            <person name="Fulton L."/>
            <person name="Fulton B."/>
            <person name="Courtney L."/>
            <person name="Fronick C."/>
            <person name="Harrison M."/>
            <person name="Strong C."/>
            <person name="Farmer C."/>
            <person name="Delahaunty K."/>
            <person name="Markovic C."/>
            <person name="Hall O."/>
            <person name="Minx P."/>
            <person name="Tomlinson C."/>
            <person name="Mitreva M."/>
            <person name="Nelson J."/>
            <person name="Hou S."/>
            <person name="Wollam A."/>
            <person name="Pepin K.H."/>
            <person name="Johnson M."/>
            <person name="Bhonagiri V."/>
            <person name="Nash W.E."/>
            <person name="Warren W."/>
            <person name="Chinwalla A."/>
            <person name="Mardis E.R."/>
            <person name="Wilson R.K."/>
        </authorList>
    </citation>
    <scope>NUCLEOTIDE SEQUENCE [LARGE SCALE GENOMIC DNA]</scope>
    <source>
        <strain evidence="3">ATCC 35185 / DSM 20758 / VPI D19B-28</strain>
    </source>
</reference>
<dbReference type="AlphaFoldDB" id="C9LTZ3"/>
<dbReference type="OrthoDB" id="1669748at2"/>
<comment type="caution">
    <text evidence="2">The sequence shown here is derived from an EMBL/GenBank/DDBJ whole genome shotgun (WGS) entry which is preliminary data.</text>
</comment>
<protein>
    <submittedName>
        <fullName evidence="2">Uncharacterized protein</fullName>
    </submittedName>
</protein>
<feature type="compositionally biased region" description="Basic residues" evidence="1">
    <location>
        <begin position="52"/>
        <end position="62"/>
    </location>
</feature>
<organism evidence="2 3">
    <name type="scientific">Selenomonas sputigena (strain ATCC 35185 / DSM 20758 / CCUG 44933 / VPI D19B-28)</name>
    <dbReference type="NCBI Taxonomy" id="546271"/>
    <lineage>
        <taxon>Bacteria</taxon>
        <taxon>Bacillati</taxon>
        <taxon>Bacillota</taxon>
        <taxon>Negativicutes</taxon>
        <taxon>Selenomonadales</taxon>
        <taxon>Selenomonadaceae</taxon>
        <taxon>Selenomonas</taxon>
    </lineage>
</organism>
<gene>
    <name evidence="2" type="ORF">SELSPUOL_00798</name>
</gene>
<evidence type="ECO:0000313" key="2">
    <source>
        <dbReference type="EMBL" id="EEX77524.1"/>
    </source>
</evidence>
<accession>C9LTZ3</accession>
<evidence type="ECO:0000256" key="1">
    <source>
        <dbReference type="SAM" id="MobiDB-lite"/>
    </source>
</evidence>
<dbReference type="Proteomes" id="UP000003505">
    <property type="component" value="Unassembled WGS sequence"/>
</dbReference>
<dbReference type="RefSeq" id="WP_006191911.1">
    <property type="nucleotide sequence ID" value="NC_015437.1"/>
</dbReference>
<sequence>MLTLNDYLEEQLKDPAFKREYDALEGWYQEQLARQDAPAHTEKPVASNAPHPPRKSRTVIPV</sequence>
<dbReference type="EMBL" id="ACKP02000015">
    <property type="protein sequence ID" value="EEX77524.1"/>
    <property type="molecule type" value="Genomic_DNA"/>
</dbReference>
<name>C9LTZ3_SELS3</name>
<feature type="region of interest" description="Disordered" evidence="1">
    <location>
        <begin position="32"/>
        <end position="62"/>
    </location>
</feature>
<evidence type="ECO:0000313" key="3">
    <source>
        <dbReference type="Proteomes" id="UP000003505"/>
    </source>
</evidence>